<dbReference type="EMBL" id="LEKV01001524">
    <property type="protein sequence ID" value="KVI07079.1"/>
    <property type="molecule type" value="Genomic_DNA"/>
</dbReference>
<dbReference type="AlphaFoldDB" id="A0A103YDG6"/>
<accession>A0A103YDG6</accession>
<name>A0A103YDG6_CYNCS</name>
<evidence type="ECO:0000313" key="2">
    <source>
        <dbReference type="Proteomes" id="UP000243975"/>
    </source>
</evidence>
<dbReference type="Proteomes" id="UP000243975">
    <property type="component" value="Unassembled WGS sequence"/>
</dbReference>
<protein>
    <submittedName>
        <fullName evidence="1">Uncharacterized protein</fullName>
    </submittedName>
</protein>
<evidence type="ECO:0000313" key="1">
    <source>
        <dbReference type="EMBL" id="KVI07079.1"/>
    </source>
</evidence>
<gene>
    <name evidence="1" type="ORF">Ccrd_014554</name>
</gene>
<proteinExistence type="predicted"/>
<sequence length="167" mass="18829">MFPNNLTMLYHVLDLLSLKLLWNSRSLGHSLCASPICEPVIGEFTKLMKKLSKQADLPLEVEFHKSLSVMSTLSSPCTQPLVTTDDIKKAASHRIKSDLIFAKKAEGLRAKLFSEYFGYTTKLQEAIYVLGGHSNQTHNVVIDNIHIHSSMELFKKSLEIDMKLLIL</sequence>
<comment type="caution">
    <text evidence="1">The sequence shown here is derived from an EMBL/GenBank/DDBJ whole genome shotgun (WGS) entry which is preliminary data.</text>
</comment>
<organism evidence="1 2">
    <name type="scientific">Cynara cardunculus var. scolymus</name>
    <name type="common">Globe artichoke</name>
    <name type="synonym">Cynara scolymus</name>
    <dbReference type="NCBI Taxonomy" id="59895"/>
    <lineage>
        <taxon>Eukaryota</taxon>
        <taxon>Viridiplantae</taxon>
        <taxon>Streptophyta</taxon>
        <taxon>Embryophyta</taxon>
        <taxon>Tracheophyta</taxon>
        <taxon>Spermatophyta</taxon>
        <taxon>Magnoliopsida</taxon>
        <taxon>eudicotyledons</taxon>
        <taxon>Gunneridae</taxon>
        <taxon>Pentapetalae</taxon>
        <taxon>asterids</taxon>
        <taxon>campanulids</taxon>
        <taxon>Asterales</taxon>
        <taxon>Asteraceae</taxon>
        <taxon>Carduoideae</taxon>
        <taxon>Cardueae</taxon>
        <taxon>Carduinae</taxon>
        <taxon>Cynara</taxon>
    </lineage>
</organism>
<reference evidence="1 2" key="1">
    <citation type="journal article" date="2016" name="Sci. Rep.">
        <title>The genome sequence of the outbreeding globe artichoke constructed de novo incorporating a phase-aware low-pass sequencing strategy of F1 progeny.</title>
        <authorList>
            <person name="Scaglione D."/>
            <person name="Reyes-Chin-Wo S."/>
            <person name="Acquadro A."/>
            <person name="Froenicke L."/>
            <person name="Portis E."/>
            <person name="Beitel C."/>
            <person name="Tirone M."/>
            <person name="Mauro R."/>
            <person name="Lo Monaco A."/>
            <person name="Mauromicale G."/>
            <person name="Faccioli P."/>
            <person name="Cattivelli L."/>
            <person name="Rieseberg L."/>
            <person name="Michelmore R."/>
            <person name="Lanteri S."/>
        </authorList>
    </citation>
    <scope>NUCLEOTIDE SEQUENCE [LARGE SCALE GENOMIC DNA]</scope>
    <source>
        <strain evidence="1">2C</strain>
    </source>
</reference>
<keyword evidence="2" id="KW-1185">Reference proteome</keyword>
<dbReference type="Gramene" id="KVI07079">
    <property type="protein sequence ID" value="KVI07079"/>
    <property type="gene ID" value="Ccrd_014554"/>
</dbReference>